<sequence>MPYRPFPKGTIKKLIQQTSGGNQGVPSVETALEFPDPLEEEKAQNIGKQVYNEEDGQMYVYGLNKASSIPNLDGELDGNGVYSLYSDRYNVNGYGFNASTKPEEAVYVFNRYEDNGSANNAMVEYWQPSESYARDAWLQVELPTHQAFFGYAIKTSLAQPKDWKIFGVNDDGTEVELDYQKDISTTTWQSEKSEMQFKIDNPQYFKKYKFHCLLGNASYLRIWKIRFFDIGEWQKLTEYIKRGL</sequence>
<dbReference type="OrthoDB" id="5291305at2"/>
<dbReference type="EMBL" id="FOBW01000002">
    <property type="protein sequence ID" value="SEM35028.1"/>
    <property type="molecule type" value="Genomic_DNA"/>
</dbReference>
<organism evidence="1 2">
    <name type="scientific">Mesobacillus persicus</name>
    <dbReference type="NCBI Taxonomy" id="930146"/>
    <lineage>
        <taxon>Bacteria</taxon>
        <taxon>Bacillati</taxon>
        <taxon>Bacillota</taxon>
        <taxon>Bacilli</taxon>
        <taxon>Bacillales</taxon>
        <taxon>Bacillaceae</taxon>
        <taxon>Mesobacillus</taxon>
    </lineage>
</organism>
<reference evidence="2" key="1">
    <citation type="submission" date="2016-10" db="EMBL/GenBank/DDBJ databases">
        <authorList>
            <person name="Varghese N."/>
            <person name="Submissions S."/>
        </authorList>
    </citation>
    <scope>NUCLEOTIDE SEQUENCE [LARGE SCALE GENOMIC DNA]</scope>
    <source>
        <strain evidence="2">B48,IBRC-M 10115,DSM 25386,CECT 8001</strain>
    </source>
</reference>
<dbReference type="STRING" id="930146.SAMN05192533_102279"/>
<dbReference type="AlphaFoldDB" id="A0A1H7XP91"/>
<dbReference type="RefSeq" id="WP_090741390.1">
    <property type="nucleotide sequence ID" value="NZ_FOBW01000002.1"/>
</dbReference>
<dbReference type="Gene3D" id="2.60.120.260">
    <property type="entry name" value="Galactose-binding domain-like"/>
    <property type="match status" value="1"/>
</dbReference>
<dbReference type="Proteomes" id="UP000198553">
    <property type="component" value="Unassembled WGS sequence"/>
</dbReference>
<name>A0A1H7XP91_9BACI</name>
<keyword evidence="2" id="KW-1185">Reference proteome</keyword>
<accession>A0A1H7XP91</accession>
<proteinExistence type="predicted"/>
<gene>
    <name evidence="1" type="ORF">SAMN05192533_102279</name>
</gene>
<evidence type="ECO:0000313" key="1">
    <source>
        <dbReference type="EMBL" id="SEM35028.1"/>
    </source>
</evidence>
<evidence type="ECO:0000313" key="2">
    <source>
        <dbReference type="Proteomes" id="UP000198553"/>
    </source>
</evidence>
<protein>
    <submittedName>
        <fullName evidence="1">Uncharacterized protein</fullName>
    </submittedName>
</protein>